<accession>A0ABW0S984</accession>
<sequence>MDRSGALRLAPPTPGLARVRSAEVAHDEPGAVDRLGRALGDDLAFVALFVSPLADFGAVMRQAARRWPESVVVGCTTAGEIGAAGYAEGAIVALGLPRRDFAAVPIVVPDLESIDGEELVGDMIRARTALIAQEPRWSSEFAFLLVDGLSIREDELVSAIAAGLGPVPLFGGSAGDGNRFRETFVALGGEVMRHAAVLCVIRTDCEVQVFSLDHLRPSETRMVVTEADPARRIVRQINAEPAAREYARVLGRDPEQLSAFTFAAHPVVVRFGGTHHVRAIQRVLDNGDLVFFSAIDEGLVLTLADPEDMAQHLDRELQRISKGREPEAVWACDCILRRLAAEQTQQTRALSAILAKNHVVGFSTYGEQINGMHVNQTMTGVAIFPPRDPD</sequence>
<evidence type="ECO:0000313" key="3">
    <source>
        <dbReference type="EMBL" id="MFC5565488.1"/>
    </source>
</evidence>
<name>A0ABW0S984_9RHOB</name>
<comment type="caution">
    <text evidence="3">The sequence shown here is derived from an EMBL/GenBank/DDBJ whole genome shotgun (WGS) entry which is preliminary data.</text>
</comment>
<dbReference type="SMART" id="SM00897">
    <property type="entry name" value="FIST"/>
    <property type="match status" value="1"/>
</dbReference>
<dbReference type="Proteomes" id="UP001596056">
    <property type="component" value="Unassembled WGS sequence"/>
</dbReference>
<organism evidence="3 4">
    <name type="scientific">Rubellimicrobium aerolatum</name>
    <dbReference type="NCBI Taxonomy" id="490979"/>
    <lineage>
        <taxon>Bacteria</taxon>
        <taxon>Pseudomonadati</taxon>
        <taxon>Pseudomonadota</taxon>
        <taxon>Alphaproteobacteria</taxon>
        <taxon>Rhodobacterales</taxon>
        <taxon>Roseobacteraceae</taxon>
        <taxon>Rubellimicrobium</taxon>
    </lineage>
</organism>
<keyword evidence="4" id="KW-1185">Reference proteome</keyword>
<dbReference type="Pfam" id="PF08495">
    <property type="entry name" value="FIST"/>
    <property type="match status" value="1"/>
</dbReference>
<evidence type="ECO:0000313" key="4">
    <source>
        <dbReference type="Proteomes" id="UP001596056"/>
    </source>
</evidence>
<feature type="domain" description="FIST C-domain" evidence="2">
    <location>
        <begin position="242"/>
        <end position="371"/>
    </location>
</feature>
<feature type="domain" description="FIST" evidence="1">
    <location>
        <begin position="42"/>
        <end position="241"/>
    </location>
</feature>
<protein>
    <submittedName>
        <fullName evidence="3">FIST N-terminal domain-containing protein</fullName>
    </submittedName>
</protein>
<dbReference type="RefSeq" id="WP_209837946.1">
    <property type="nucleotide sequence ID" value="NZ_JAGGJP010000002.1"/>
</dbReference>
<evidence type="ECO:0000259" key="1">
    <source>
        <dbReference type="SMART" id="SM00897"/>
    </source>
</evidence>
<dbReference type="InterPro" id="IPR019494">
    <property type="entry name" value="FIST_C"/>
</dbReference>
<dbReference type="Pfam" id="PF10442">
    <property type="entry name" value="FIST_C"/>
    <property type="match status" value="1"/>
</dbReference>
<dbReference type="SMART" id="SM01204">
    <property type="entry name" value="FIST_C"/>
    <property type="match status" value="1"/>
</dbReference>
<dbReference type="EMBL" id="JBHSNA010000002">
    <property type="protein sequence ID" value="MFC5565488.1"/>
    <property type="molecule type" value="Genomic_DNA"/>
</dbReference>
<reference evidence="4" key="1">
    <citation type="journal article" date="2019" name="Int. J. Syst. Evol. Microbiol.">
        <title>The Global Catalogue of Microorganisms (GCM) 10K type strain sequencing project: providing services to taxonomists for standard genome sequencing and annotation.</title>
        <authorList>
            <consortium name="The Broad Institute Genomics Platform"/>
            <consortium name="The Broad Institute Genome Sequencing Center for Infectious Disease"/>
            <person name="Wu L."/>
            <person name="Ma J."/>
        </authorList>
    </citation>
    <scope>NUCLEOTIDE SEQUENCE [LARGE SCALE GENOMIC DNA]</scope>
    <source>
        <strain evidence="4">KACC 11588</strain>
    </source>
</reference>
<dbReference type="InterPro" id="IPR013702">
    <property type="entry name" value="FIST_domain_N"/>
</dbReference>
<gene>
    <name evidence="3" type="ORF">ACFPOC_03545</name>
</gene>
<evidence type="ECO:0000259" key="2">
    <source>
        <dbReference type="SMART" id="SM01204"/>
    </source>
</evidence>
<dbReference type="PANTHER" id="PTHR40252">
    <property type="entry name" value="BLR0328 PROTEIN"/>
    <property type="match status" value="1"/>
</dbReference>
<proteinExistence type="predicted"/>
<dbReference type="PANTHER" id="PTHR40252:SF2">
    <property type="entry name" value="BLR0328 PROTEIN"/>
    <property type="match status" value="1"/>
</dbReference>